<dbReference type="Pfam" id="PF14159">
    <property type="entry name" value="CAAD"/>
    <property type="match status" value="1"/>
</dbReference>
<dbReference type="NCBIfam" id="TIGR01557">
    <property type="entry name" value="myb_SHAQKYF"/>
    <property type="match status" value="1"/>
</dbReference>
<feature type="domain" description="SANT" evidence="9">
    <location>
        <begin position="193"/>
        <end position="244"/>
    </location>
</feature>
<reference evidence="11" key="1">
    <citation type="submission" date="2021-01" db="EMBL/GenBank/DDBJ databases">
        <authorList>
            <person name="Bezrukov I."/>
        </authorList>
    </citation>
    <scope>NUCLEOTIDE SEQUENCE</scope>
</reference>
<evidence type="ECO:0000256" key="7">
    <source>
        <dbReference type="SAM" id="MobiDB-lite"/>
    </source>
</evidence>
<keyword evidence="6" id="KW-0539">Nucleus</keyword>
<dbReference type="CDD" id="cd00167">
    <property type="entry name" value="SANT"/>
    <property type="match status" value="1"/>
</dbReference>
<keyword evidence="5" id="KW-0804">Transcription</keyword>
<feature type="domain" description="HTH myb-type" evidence="10">
    <location>
        <begin position="190"/>
        <end position="244"/>
    </location>
</feature>
<keyword evidence="3" id="KW-0805">Transcription regulation</keyword>
<dbReference type="GO" id="GO:0016020">
    <property type="term" value="C:membrane"/>
    <property type="evidence" value="ECO:0007669"/>
    <property type="project" value="UniProtKB-SubCell"/>
</dbReference>
<dbReference type="PROSITE" id="PS51293">
    <property type="entry name" value="SANT"/>
    <property type="match status" value="1"/>
</dbReference>
<dbReference type="GO" id="GO:0003677">
    <property type="term" value="F:DNA binding"/>
    <property type="evidence" value="ECO:0007669"/>
    <property type="project" value="UniProtKB-KW"/>
</dbReference>
<evidence type="ECO:0008006" key="13">
    <source>
        <dbReference type="Google" id="ProtNLM"/>
    </source>
</evidence>
<dbReference type="InterPro" id="IPR017930">
    <property type="entry name" value="Myb_dom"/>
</dbReference>
<dbReference type="Pfam" id="PF00249">
    <property type="entry name" value="Myb_DNA-binding"/>
    <property type="match status" value="1"/>
</dbReference>
<dbReference type="InterPro" id="IPR001005">
    <property type="entry name" value="SANT/Myb"/>
</dbReference>
<evidence type="ECO:0000256" key="6">
    <source>
        <dbReference type="ARBA" id="ARBA00023242"/>
    </source>
</evidence>
<dbReference type="InterPro" id="IPR025564">
    <property type="entry name" value="CAAD_dom"/>
</dbReference>
<dbReference type="FunFam" id="1.10.10.60:FF:000023">
    <property type="entry name" value="protein REVEILLE 6 isoform X1"/>
    <property type="match status" value="1"/>
</dbReference>
<sequence>MASLSVSSSSTIIDSRAPPFRQASASASSPSCISLPTLPPTPIQSHTRAAKATAYCRKIVRNVVTRATTEVGEAPATTTEAETTELPEIVKTAQEAWEKVEDKYAIGSLAFAGVVALWGSAGMISAIDRLPLVPGVLELVGIGYTGWFTYKNLVFKPDREALFEKLLRSLVMETNSSGEDLVIKTRKPYTITKQRERWTEEEHNRFIEALRLYGRAWQKIEEHVATKTAVQIRSHAQKFFSKVEKEAEAKGVAMGQALDIAIPPPRPKRKPSNPYPRKTGSGSIPMLKAGVDDGKESLGSEKLSHPEMANEDRQQSKPEENNNLQEDNCSDCFTHQYLSAASSMNKSSIETSNASTFREFLPSREEGDQNNRIRKVSNSENYCDLNAKSLETDNEQGPQTYPMRIPVLVPLGSSITSSLSHPPSEPDSHPHIVAGDYQSFPNHIMSTLLQTPALYTAATFASSFLPPDSSGSSPVQGNSPPNLAAMAAATVAAASAWWAANGLLPLCAPLSSGGFTSHPPSTFGPSGDIEYTKTSTLQHVSAQSREQEHSEASKARSSLDSEEIENKSKPDCHEQPSATPESDAKGSDGAGDRKQVDRSSCGSNTPSSSDDVEADASERQEDGTNGEVKEMNEDTNNPQTSESNARRSRISSNITDPWKSVSDEGRIAFQALFSREVLPQSFTYREEHREEEQQQQQQRYPMALDLNFTAQLTPVDEQEEKRNTGFLGIGLDASKLISRGRTGFKPYKRCSMEAKESRILNTNPIIHVEQKDPKRMRLETQAST</sequence>
<dbReference type="PROSITE" id="PS51294">
    <property type="entry name" value="HTH_MYB"/>
    <property type="match status" value="1"/>
</dbReference>
<name>A0A8S2AAC0_ARAAE</name>
<feature type="compositionally biased region" description="Basic and acidic residues" evidence="7">
    <location>
        <begin position="582"/>
        <end position="597"/>
    </location>
</feature>
<feature type="region of interest" description="Disordered" evidence="7">
    <location>
        <begin position="256"/>
        <end position="328"/>
    </location>
</feature>
<accession>A0A8S2AAC0</accession>
<evidence type="ECO:0000259" key="10">
    <source>
        <dbReference type="PROSITE" id="PS51294"/>
    </source>
</evidence>
<evidence type="ECO:0000256" key="1">
    <source>
        <dbReference type="ARBA" id="ARBA00004123"/>
    </source>
</evidence>
<evidence type="ECO:0000259" key="8">
    <source>
        <dbReference type="PROSITE" id="PS50090"/>
    </source>
</evidence>
<feature type="compositionally biased region" description="Basic and acidic residues" evidence="7">
    <location>
        <begin position="616"/>
        <end position="632"/>
    </location>
</feature>
<evidence type="ECO:0000259" key="9">
    <source>
        <dbReference type="PROSITE" id="PS51293"/>
    </source>
</evidence>
<feature type="compositionally biased region" description="Basic and acidic residues" evidence="7">
    <location>
        <begin position="545"/>
        <end position="574"/>
    </location>
</feature>
<keyword evidence="4" id="KW-0238">DNA-binding</keyword>
<dbReference type="SMART" id="SM00717">
    <property type="entry name" value="SANT"/>
    <property type="match status" value="1"/>
</dbReference>
<dbReference type="PANTHER" id="PTHR12802">
    <property type="entry name" value="SWI/SNF COMPLEX-RELATED"/>
    <property type="match status" value="1"/>
</dbReference>
<organism evidence="11 12">
    <name type="scientific">Arabidopsis arenosa</name>
    <name type="common">Sand rock-cress</name>
    <name type="synonym">Cardaminopsis arenosa</name>
    <dbReference type="NCBI Taxonomy" id="38785"/>
    <lineage>
        <taxon>Eukaryota</taxon>
        <taxon>Viridiplantae</taxon>
        <taxon>Streptophyta</taxon>
        <taxon>Embryophyta</taxon>
        <taxon>Tracheophyta</taxon>
        <taxon>Spermatophyta</taxon>
        <taxon>Magnoliopsida</taxon>
        <taxon>eudicotyledons</taxon>
        <taxon>Gunneridae</taxon>
        <taxon>Pentapetalae</taxon>
        <taxon>rosids</taxon>
        <taxon>malvids</taxon>
        <taxon>Brassicales</taxon>
        <taxon>Brassicaceae</taxon>
        <taxon>Camelineae</taxon>
        <taxon>Arabidopsis</taxon>
    </lineage>
</organism>
<dbReference type="GO" id="GO:0005634">
    <property type="term" value="C:nucleus"/>
    <property type="evidence" value="ECO:0007669"/>
    <property type="project" value="UniProtKB-SubCell"/>
</dbReference>
<dbReference type="PANTHER" id="PTHR12802:SF177">
    <property type="entry name" value="PROTEIN CCA1"/>
    <property type="match status" value="1"/>
</dbReference>
<feature type="compositionally biased region" description="Basic and acidic residues" evidence="7">
    <location>
        <begin position="290"/>
        <end position="320"/>
    </location>
</feature>
<feature type="region of interest" description="Disordered" evidence="7">
    <location>
        <begin position="536"/>
        <end position="657"/>
    </location>
</feature>
<dbReference type="Proteomes" id="UP000682877">
    <property type="component" value="Chromosome 4"/>
</dbReference>
<dbReference type="InterPro" id="IPR017884">
    <property type="entry name" value="SANT_dom"/>
</dbReference>
<evidence type="ECO:0000256" key="2">
    <source>
        <dbReference type="ARBA" id="ARBA00004141"/>
    </source>
</evidence>
<feature type="domain" description="Myb-like" evidence="8">
    <location>
        <begin position="190"/>
        <end position="240"/>
    </location>
</feature>
<proteinExistence type="predicted"/>
<evidence type="ECO:0000313" key="11">
    <source>
        <dbReference type="EMBL" id="CAE6054481.1"/>
    </source>
</evidence>
<dbReference type="GO" id="GO:0010468">
    <property type="term" value="P:regulation of gene expression"/>
    <property type="evidence" value="ECO:0007669"/>
    <property type="project" value="UniProtKB-ARBA"/>
</dbReference>
<evidence type="ECO:0000313" key="12">
    <source>
        <dbReference type="Proteomes" id="UP000682877"/>
    </source>
</evidence>
<evidence type="ECO:0000256" key="3">
    <source>
        <dbReference type="ARBA" id="ARBA00023015"/>
    </source>
</evidence>
<dbReference type="InterPro" id="IPR006447">
    <property type="entry name" value="Myb_dom_plants"/>
</dbReference>
<dbReference type="EMBL" id="LR999454">
    <property type="protein sequence ID" value="CAE6054481.1"/>
    <property type="molecule type" value="Genomic_DNA"/>
</dbReference>
<dbReference type="SUPFAM" id="SSF46689">
    <property type="entry name" value="Homeodomain-like"/>
    <property type="match status" value="1"/>
</dbReference>
<dbReference type="AlphaFoldDB" id="A0A8S2AAC0"/>
<evidence type="ECO:0000256" key="4">
    <source>
        <dbReference type="ARBA" id="ARBA00023125"/>
    </source>
</evidence>
<protein>
    <recommendedName>
        <fullName evidence="13">CCA1</fullName>
    </recommendedName>
</protein>
<evidence type="ECO:0000256" key="5">
    <source>
        <dbReference type="ARBA" id="ARBA00023163"/>
    </source>
</evidence>
<dbReference type="Gene3D" id="1.10.10.60">
    <property type="entry name" value="Homeodomain-like"/>
    <property type="match status" value="1"/>
</dbReference>
<comment type="subcellular location">
    <subcellularLocation>
        <location evidence="2">Membrane</location>
        <topology evidence="2">Multi-pass membrane protein</topology>
    </subcellularLocation>
    <subcellularLocation>
        <location evidence="1">Nucleus</location>
    </subcellularLocation>
</comment>
<dbReference type="PROSITE" id="PS50090">
    <property type="entry name" value="MYB_LIKE"/>
    <property type="match status" value="1"/>
</dbReference>
<keyword evidence="12" id="KW-1185">Reference proteome</keyword>
<dbReference type="InterPro" id="IPR009057">
    <property type="entry name" value="Homeodomain-like_sf"/>
</dbReference>
<gene>
    <name evidence="11" type="ORF">AARE701A_LOCUS11628</name>
</gene>